<evidence type="ECO:0000256" key="3">
    <source>
        <dbReference type="ARBA" id="ARBA00023315"/>
    </source>
</evidence>
<dbReference type="CDD" id="cd07990">
    <property type="entry name" value="LPLAT_LCLAT1-like"/>
    <property type="match status" value="1"/>
</dbReference>
<evidence type="ECO:0000256" key="4">
    <source>
        <dbReference type="SAM" id="Phobius"/>
    </source>
</evidence>
<dbReference type="STRING" id="32264.T1KNJ7"/>
<keyword evidence="3" id="KW-0012">Acyltransferase</keyword>
<evidence type="ECO:0000259" key="5">
    <source>
        <dbReference type="SMART" id="SM00563"/>
    </source>
</evidence>
<feature type="domain" description="Phospholipid/glycerol acyltransferase" evidence="5">
    <location>
        <begin position="92"/>
        <end position="214"/>
    </location>
</feature>
<dbReference type="KEGG" id="tut:107366000"/>
<dbReference type="AlphaFoldDB" id="T1KNJ7"/>
<dbReference type="Pfam" id="PF01553">
    <property type="entry name" value="Acyltransferase"/>
    <property type="match status" value="1"/>
</dbReference>
<keyword evidence="4" id="KW-0472">Membrane</keyword>
<evidence type="ECO:0000256" key="1">
    <source>
        <dbReference type="ARBA" id="ARBA00008655"/>
    </source>
</evidence>
<dbReference type="PANTHER" id="PTHR10983">
    <property type="entry name" value="1-ACYLGLYCEROL-3-PHOSPHATE ACYLTRANSFERASE-RELATED"/>
    <property type="match status" value="1"/>
</dbReference>
<dbReference type="EnsemblMetazoa" id="tetur16g01220.1">
    <property type="protein sequence ID" value="tetur16g01220.1"/>
    <property type="gene ID" value="tetur16g01220"/>
</dbReference>
<dbReference type="OMA" id="LAGWMIC"/>
<evidence type="ECO:0000256" key="2">
    <source>
        <dbReference type="ARBA" id="ARBA00022679"/>
    </source>
</evidence>
<reference evidence="7" key="1">
    <citation type="submission" date="2011-08" db="EMBL/GenBank/DDBJ databases">
        <authorList>
            <person name="Rombauts S."/>
        </authorList>
    </citation>
    <scope>NUCLEOTIDE SEQUENCE</scope>
    <source>
        <strain evidence="7">London</strain>
    </source>
</reference>
<dbReference type="InterPro" id="IPR032098">
    <property type="entry name" value="Acyltransf_C"/>
</dbReference>
<dbReference type="EMBL" id="CAEY01000277">
    <property type="status" value="NOT_ANNOTATED_CDS"/>
    <property type="molecule type" value="Genomic_DNA"/>
</dbReference>
<dbReference type="SUPFAM" id="SSF69593">
    <property type="entry name" value="Glycerol-3-phosphate (1)-acyltransferase"/>
    <property type="match status" value="1"/>
</dbReference>
<feature type="transmembrane region" description="Helical" evidence="4">
    <location>
        <begin position="12"/>
        <end position="39"/>
    </location>
</feature>
<reference evidence="6" key="2">
    <citation type="submission" date="2015-06" db="UniProtKB">
        <authorList>
            <consortium name="EnsemblMetazoa"/>
        </authorList>
    </citation>
    <scope>IDENTIFICATION</scope>
</reference>
<protein>
    <recommendedName>
        <fullName evidence="5">Phospholipid/glycerol acyltransferase domain-containing protein</fullName>
    </recommendedName>
</protein>
<dbReference type="eggNOG" id="KOG1505">
    <property type="taxonomic scope" value="Eukaryota"/>
</dbReference>
<dbReference type="SMART" id="SM00563">
    <property type="entry name" value="PlsC"/>
    <property type="match status" value="1"/>
</dbReference>
<evidence type="ECO:0000313" key="6">
    <source>
        <dbReference type="EnsemblMetazoa" id="tetur16g01220.1"/>
    </source>
</evidence>
<gene>
    <name evidence="6" type="primary">107366000</name>
</gene>
<keyword evidence="4" id="KW-0812">Transmembrane</keyword>
<evidence type="ECO:0000313" key="7">
    <source>
        <dbReference type="Proteomes" id="UP000015104"/>
    </source>
</evidence>
<dbReference type="Proteomes" id="UP000015104">
    <property type="component" value="Unassembled WGS sequence"/>
</dbReference>
<dbReference type="InterPro" id="IPR002123">
    <property type="entry name" value="Plipid/glycerol_acylTrfase"/>
</dbReference>
<name>T1KNJ7_TETUR</name>
<dbReference type="PANTHER" id="PTHR10983:SF24">
    <property type="entry name" value="1-ACYLGLYCEROL-3-PHOSPHATE O-ACYLTRANSFERASE 3, ISOFORM E-RELATED"/>
    <property type="match status" value="1"/>
</dbReference>
<organism evidence="6 7">
    <name type="scientific">Tetranychus urticae</name>
    <name type="common">Two-spotted spider mite</name>
    <dbReference type="NCBI Taxonomy" id="32264"/>
    <lineage>
        <taxon>Eukaryota</taxon>
        <taxon>Metazoa</taxon>
        <taxon>Ecdysozoa</taxon>
        <taxon>Arthropoda</taxon>
        <taxon>Chelicerata</taxon>
        <taxon>Arachnida</taxon>
        <taxon>Acari</taxon>
        <taxon>Acariformes</taxon>
        <taxon>Trombidiformes</taxon>
        <taxon>Prostigmata</taxon>
        <taxon>Eleutherengona</taxon>
        <taxon>Raphignathae</taxon>
        <taxon>Tetranychoidea</taxon>
        <taxon>Tetranychidae</taxon>
        <taxon>Tetranychus</taxon>
    </lineage>
</organism>
<keyword evidence="7" id="KW-1185">Reference proteome</keyword>
<dbReference type="GO" id="GO:0012505">
    <property type="term" value="C:endomembrane system"/>
    <property type="evidence" value="ECO:0007669"/>
    <property type="project" value="TreeGrafter"/>
</dbReference>
<comment type="similarity">
    <text evidence="1">Belongs to the 1-acyl-sn-glycerol-3-phosphate acyltransferase family.</text>
</comment>
<dbReference type="HOGENOM" id="CLU_041844_5_2_1"/>
<dbReference type="Pfam" id="PF16076">
    <property type="entry name" value="Acyltransf_C"/>
    <property type="match status" value="1"/>
</dbReference>
<dbReference type="OrthoDB" id="189226at2759"/>
<accession>T1KNJ7</accession>
<keyword evidence="4" id="KW-1133">Transmembrane helix</keyword>
<feature type="transmembrane region" description="Helical" evidence="4">
    <location>
        <begin position="341"/>
        <end position="361"/>
    </location>
</feature>
<keyword evidence="2" id="KW-0808">Transferase</keyword>
<dbReference type="GO" id="GO:0003841">
    <property type="term" value="F:1-acylglycerol-3-phosphate O-acyltransferase activity"/>
    <property type="evidence" value="ECO:0007669"/>
    <property type="project" value="TreeGrafter"/>
</dbReference>
<proteinExistence type="inferred from homology"/>
<feature type="transmembrane region" description="Helical" evidence="4">
    <location>
        <begin position="316"/>
        <end position="335"/>
    </location>
</feature>
<sequence length="384" mass="44791">MEISKYFELNLVIASLFGVIWIISGLILNIFQFLIYITVRPISPYVYRKINYYLIYSSWSQVVALAEYWAGCTLTVHFADKESANCLGTEHSIVLMNHKYEVDWLFSWILSDNFRILGSAKGFAKKEIRYLPVIGWGWFFCEMIFVSRQWEKDSQHLGPSVTRLMEYDDVVTLLIFAEGTRYTKEKYENSVTYCKDKGLDILEHHLYPRSRGFVYTINKLKDKLPAIYNIQIAFRKEDPPPTLTSILRRQPLHGYMYIQRVPMKNIPKESDEQISNFLLDVYKQKDQLTNYFNEHGKFPGEPPIVLKRRLAPLVQTLFWSFSVIALLIYFIYYLITSKSYILLTVTCLVISLGFISFLVLVRSTKTKKGSSYGTTSQAQTKKSL</sequence>